<feature type="domain" description="RNA polymerase sigma factor 70 region 4 type 2" evidence="7">
    <location>
        <begin position="127"/>
        <end position="178"/>
    </location>
</feature>
<feature type="domain" description="RNA polymerase sigma-70 region 2" evidence="6">
    <location>
        <begin position="37"/>
        <end position="102"/>
    </location>
</feature>
<proteinExistence type="inferred from homology"/>
<protein>
    <submittedName>
        <fullName evidence="8">RNA polymerase sigma-70 factor, ECF subfamily</fullName>
    </submittedName>
</protein>
<evidence type="ECO:0000256" key="1">
    <source>
        <dbReference type="ARBA" id="ARBA00010641"/>
    </source>
</evidence>
<dbReference type="Proteomes" id="UP000199180">
    <property type="component" value="Unassembled WGS sequence"/>
</dbReference>
<evidence type="ECO:0000256" key="4">
    <source>
        <dbReference type="ARBA" id="ARBA00023125"/>
    </source>
</evidence>
<dbReference type="NCBIfam" id="NF009165">
    <property type="entry name" value="PRK12512.1"/>
    <property type="match status" value="1"/>
</dbReference>
<dbReference type="GO" id="GO:0006352">
    <property type="term" value="P:DNA-templated transcription initiation"/>
    <property type="evidence" value="ECO:0007669"/>
    <property type="project" value="InterPro"/>
</dbReference>
<keyword evidence="3" id="KW-0731">Sigma factor</keyword>
<evidence type="ECO:0000256" key="3">
    <source>
        <dbReference type="ARBA" id="ARBA00023082"/>
    </source>
</evidence>
<organism evidence="8 9">
    <name type="scientific">Paracoccus homiensis</name>
    <dbReference type="NCBI Taxonomy" id="364199"/>
    <lineage>
        <taxon>Bacteria</taxon>
        <taxon>Pseudomonadati</taxon>
        <taxon>Pseudomonadota</taxon>
        <taxon>Alphaproteobacteria</taxon>
        <taxon>Rhodobacterales</taxon>
        <taxon>Paracoccaceae</taxon>
        <taxon>Paracoccus</taxon>
    </lineage>
</organism>
<dbReference type="SUPFAM" id="SSF88946">
    <property type="entry name" value="Sigma2 domain of RNA polymerase sigma factors"/>
    <property type="match status" value="1"/>
</dbReference>
<dbReference type="SUPFAM" id="SSF88659">
    <property type="entry name" value="Sigma3 and sigma4 domains of RNA polymerase sigma factors"/>
    <property type="match status" value="1"/>
</dbReference>
<gene>
    <name evidence="8" type="ORF">SAMN04489858_102120</name>
</gene>
<accession>A0A1I0A5N0</accession>
<comment type="similarity">
    <text evidence="1">Belongs to the sigma-70 factor family. ECF subfamily.</text>
</comment>
<evidence type="ECO:0000259" key="6">
    <source>
        <dbReference type="Pfam" id="PF04542"/>
    </source>
</evidence>
<dbReference type="RefSeq" id="WP_090732379.1">
    <property type="nucleotide sequence ID" value="NZ_FOHO01000002.1"/>
</dbReference>
<name>A0A1I0A5N0_9RHOB</name>
<keyword evidence="2" id="KW-0805">Transcription regulation</keyword>
<dbReference type="InterPro" id="IPR013324">
    <property type="entry name" value="RNA_pol_sigma_r3/r4-like"/>
</dbReference>
<dbReference type="GO" id="GO:0003677">
    <property type="term" value="F:DNA binding"/>
    <property type="evidence" value="ECO:0007669"/>
    <property type="project" value="UniProtKB-KW"/>
</dbReference>
<dbReference type="Pfam" id="PF08281">
    <property type="entry name" value="Sigma70_r4_2"/>
    <property type="match status" value="1"/>
</dbReference>
<dbReference type="InterPro" id="IPR013325">
    <property type="entry name" value="RNA_pol_sigma_r2"/>
</dbReference>
<evidence type="ECO:0000259" key="7">
    <source>
        <dbReference type="Pfam" id="PF08281"/>
    </source>
</evidence>
<evidence type="ECO:0000256" key="5">
    <source>
        <dbReference type="ARBA" id="ARBA00023163"/>
    </source>
</evidence>
<dbReference type="GO" id="GO:0016987">
    <property type="term" value="F:sigma factor activity"/>
    <property type="evidence" value="ECO:0007669"/>
    <property type="project" value="UniProtKB-KW"/>
</dbReference>
<evidence type="ECO:0000313" key="8">
    <source>
        <dbReference type="EMBL" id="SES89477.1"/>
    </source>
</evidence>
<dbReference type="STRING" id="364199.SAMN04489858_102120"/>
<sequence length="187" mass="20746">MTKAGRRSGAQPDWSELMRTALGGDAAAYRLLLSEMVPVLRGIIRARASGMDADWCEDVVQDTLMAIHLKRGTWDSTQPLRPWVYAIARHKLVDALRRKGRRVHVPVDDFAEQLEAAPEPDPLESRDAQTLIGQLPDRDAALLRCLAVDEHGSEECGRRLGLSTGALRVALHRALKRLAEIRQEAGL</sequence>
<dbReference type="OrthoDB" id="7041663at2"/>
<dbReference type="Gene3D" id="1.10.1740.10">
    <property type="match status" value="1"/>
</dbReference>
<keyword evidence="5" id="KW-0804">Transcription</keyword>
<dbReference type="EMBL" id="FOHO01000002">
    <property type="protein sequence ID" value="SES89477.1"/>
    <property type="molecule type" value="Genomic_DNA"/>
</dbReference>
<keyword evidence="9" id="KW-1185">Reference proteome</keyword>
<dbReference type="InterPro" id="IPR014284">
    <property type="entry name" value="RNA_pol_sigma-70_dom"/>
</dbReference>
<dbReference type="InterPro" id="IPR013249">
    <property type="entry name" value="RNA_pol_sigma70_r4_t2"/>
</dbReference>
<dbReference type="Gene3D" id="1.10.10.10">
    <property type="entry name" value="Winged helix-like DNA-binding domain superfamily/Winged helix DNA-binding domain"/>
    <property type="match status" value="1"/>
</dbReference>
<dbReference type="InterPro" id="IPR036388">
    <property type="entry name" value="WH-like_DNA-bd_sf"/>
</dbReference>
<evidence type="ECO:0000256" key="2">
    <source>
        <dbReference type="ARBA" id="ARBA00023015"/>
    </source>
</evidence>
<dbReference type="InterPro" id="IPR007627">
    <property type="entry name" value="RNA_pol_sigma70_r2"/>
</dbReference>
<dbReference type="Pfam" id="PF04542">
    <property type="entry name" value="Sigma70_r2"/>
    <property type="match status" value="1"/>
</dbReference>
<dbReference type="PANTHER" id="PTHR43133">
    <property type="entry name" value="RNA POLYMERASE ECF-TYPE SIGMA FACTO"/>
    <property type="match status" value="1"/>
</dbReference>
<dbReference type="PANTHER" id="PTHR43133:SF58">
    <property type="entry name" value="ECF RNA POLYMERASE SIGMA FACTOR SIGD"/>
    <property type="match status" value="1"/>
</dbReference>
<dbReference type="NCBIfam" id="TIGR02937">
    <property type="entry name" value="sigma70-ECF"/>
    <property type="match status" value="1"/>
</dbReference>
<dbReference type="AlphaFoldDB" id="A0A1I0A5N0"/>
<reference evidence="8 9" key="1">
    <citation type="submission" date="2016-10" db="EMBL/GenBank/DDBJ databases">
        <authorList>
            <person name="de Groot N.N."/>
        </authorList>
    </citation>
    <scope>NUCLEOTIDE SEQUENCE [LARGE SCALE GENOMIC DNA]</scope>
    <source>
        <strain evidence="8 9">DSM 17862</strain>
    </source>
</reference>
<keyword evidence="4" id="KW-0238">DNA-binding</keyword>
<dbReference type="InterPro" id="IPR039425">
    <property type="entry name" value="RNA_pol_sigma-70-like"/>
</dbReference>
<evidence type="ECO:0000313" key="9">
    <source>
        <dbReference type="Proteomes" id="UP000199180"/>
    </source>
</evidence>